<protein>
    <recommendedName>
        <fullName evidence="4">AlpA family phage regulatory protein</fullName>
    </recommendedName>
</protein>
<sequence>MITNLSTTGTRLLDSTELKKLGLINSRTSLHRYLRRESTHNPFPTPMRHTVTGRRYWIEADVAIWKEREDRRRRVGLDDPRLVPDLDPRNWMPKGGRVGERAATESVRTLFGGEELPG</sequence>
<keyword evidence="3" id="KW-1185">Reference proteome</keyword>
<reference evidence="2 3" key="1">
    <citation type="journal article" date="2016" name="Microbes Environ.">
        <title>Phylogenetically diverse aerobic anoxygenic phototrophic bacteria isolated from epilithic biofilms in Tama river, Japan.</title>
        <authorList>
            <person name="Hirose S."/>
            <person name="Matsuura K."/>
            <person name="Haruta S."/>
        </authorList>
    </citation>
    <scope>NUCLEOTIDE SEQUENCE [LARGE SCALE GENOMIC DNA]</scope>
    <source>
        <strain evidence="2 3">S08</strain>
    </source>
</reference>
<evidence type="ECO:0000313" key="2">
    <source>
        <dbReference type="EMBL" id="BDG70247.1"/>
    </source>
</evidence>
<dbReference type="Proteomes" id="UP000831327">
    <property type="component" value="Chromosome"/>
</dbReference>
<evidence type="ECO:0000256" key="1">
    <source>
        <dbReference type="SAM" id="MobiDB-lite"/>
    </source>
</evidence>
<accession>A0ABM7XXS4</accession>
<evidence type="ECO:0008006" key="4">
    <source>
        <dbReference type="Google" id="ProtNLM"/>
    </source>
</evidence>
<dbReference type="RefSeq" id="WP_244457588.1">
    <property type="nucleotide sequence ID" value="NZ_AP025637.1"/>
</dbReference>
<proteinExistence type="predicted"/>
<organism evidence="2 3">
    <name type="scientific">Roseomonas fluvialis</name>
    <dbReference type="NCBI Taxonomy" id="1750527"/>
    <lineage>
        <taxon>Bacteria</taxon>
        <taxon>Pseudomonadati</taxon>
        <taxon>Pseudomonadota</taxon>
        <taxon>Alphaproteobacteria</taxon>
        <taxon>Acetobacterales</taxon>
        <taxon>Roseomonadaceae</taxon>
        <taxon>Roseomonas</taxon>
    </lineage>
</organism>
<name>A0ABM7XXS4_9PROT</name>
<feature type="region of interest" description="Disordered" evidence="1">
    <location>
        <begin position="83"/>
        <end position="102"/>
    </location>
</feature>
<evidence type="ECO:0000313" key="3">
    <source>
        <dbReference type="Proteomes" id="UP000831327"/>
    </source>
</evidence>
<gene>
    <name evidence="2" type="ORF">Rmf_01760</name>
</gene>
<dbReference type="EMBL" id="AP025637">
    <property type="protein sequence ID" value="BDG70247.1"/>
    <property type="molecule type" value="Genomic_DNA"/>
</dbReference>